<name>A0A1U7JAC8_9CYAN</name>
<gene>
    <name evidence="1" type="ORF">NIES30_00955</name>
</gene>
<dbReference type="RefSeq" id="WP_073606511.1">
    <property type="nucleotide sequence ID" value="NZ_MRCG01000001.1"/>
</dbReference>
<protein>
    <submittedName>
        <fullName evidence="1">Uncharacterized protein</fullName>
    </submittedName>
</protein>
<dbReference type="Proteomes" id="UP000185557">
    <property type="component" value="Unassembled WGS sequence"/>
</dbReference>
<evidence type="ECO:0000313" key="2">
    <source>
        <dbReference type="Proteomes" id="UP000185557"/>
    </source>
</evidence>
<proteinExistence type="predicted"/>
<accession>A0A1U7JAC8</accession>
<sequence length="320" mass="36889">MNELVALYRRYVATLSAATKDLFELQFWLMNWLSKNRTDLLQEEWIFLSIIAKSTLTLNSVLTLLPPTDQIEFSVHRNRDKVESSHLLPARDDSWESFDLSGICSLTRDAIDASNTIFYLFSERVSESESEFRFLLYLFHGYIREKEFIELLPFHDGIGEDGLSMIEEVKQKIDSNDFFNLLKSEMSQKDSFRGKRAKEILRMSGDGRIISVTDSLLWSRKRITEIRGMDVSEFDIIYKYSSSHIHSHSMGIGDIAGSMLMDNKSLMILSIMTRGASFYASSILVDFIWNFPEAKTIISTDMQEVVRGIMQDGRFSPLTK</sequence>
<evidence type="ECO:0000313" key="1">
    <source>
        <dbReference type="EMBL" id="OKH50695.1"/>
    </source>
</evidence>
<keyword evidence="2" id="KW-1185">Reference proteome</keyword>
<dbReference type="EMBL" id="MRCG01000001">
    <property type="protein sequence ID" value="OKH50695.1"/>
    <property type="molecule type" value="Genomic_DNA"/>
</dbReference>
<comment type="caution">
    <text evidence="1">The sequence shown here is derived from an EMBL/GenBank/DDBJ whole genome shotgun (WGS) entry which is preliminary data.</text>
</comment>
<reference evidence="1 2" key="1">
    <citation type="submission" date="2016-11" db="EMBL/GenBank/DDBJ databases">
        <title>Draft Genome Sequences of Nine Cyanobacterial Strains from Diverse Habitats.</title>
        <authorList>
            <person name="Zhu T."/>
            <person name="Hou S."/>
            <person name="Lu X."/>
            <person name="Hess W.R."/>
        </authorList>
    </citation>
    <scope>NUCLEOTIDE SEQUENCE [LARGE SCALE GENOMIC DNA]</scope>
    <source>
        <strain evidence="1 2">NIES-30</strain>
    </source>
</reference>
<dbReference type="AlphaFoldDB" id="A0A1U7JAC8"/>
<organism evidence="1 2">
    <name type="scientific">Phormidium tenue NIES-30</name>
    <dbReference type="NCBI Taxonomy" id="549789"/>
    <lineage>
        <taxon>Bacteria</taxon>
        <taxon>Bacillati</taxon>
        <taxon>Cyanobacteriota</taxon>
        <taxon>Cyanophyceae</taxon>
        <taxon>Oscillatoriophycideae</taxon>
        <taxon>Oscillatoriales</taxon>
        <taxon>Oscillatoriaceae</taxon>
        <taxon>Phormidium</taxon>
    </lineage>
</organism>